<dbReference type="Proteomes" id="UP000660745">
    <property type="component" value="Unassembled WGS sequence"/>
</dbReference>
<proteinExistence type="predicted"/>
<accession>A0A918A6G5</accession>
<dbReference type="AlphaFoldDB" id="A0A918A6G5"/>
<protein>
    <submittedName>
        <fullName evidence="1">Uncharacterized protein</fullName>
    </submittedName>
</protein>
<evidence type="ECO:0000313" key="1">
    <source>
        <dbReference type="EMBL" id="GGP06590.1"/>
    </source>
</evidence>
<comment type="caution">
    <text evidence="1">The sequence shown here is derived from an EMBL/GenBank/DDBJ whole genome shotgun (WGS) entry which is preliminary data.</text>
</comment>
<organism evidence="1 2">
    <name type="scientific">Nonomuraea glycinis</name>
    <dbReference type="NCBI Taxonomy" id="2047744"/>
    <lineage>
        <taxon>Bacteria</taxon>
        <taxon>Bacillati</taxon>
        <taxon>Actinomycetota</taxon>
        <taxon>Actinomycetes</taxon>
        <taxon>Streptosporangiales</taxon>
        <taxon>Streptosporangiaceae</taxon>
        <taxon>Nonomuraea</taxon>
    </lineage>
</organism>
<dbReference type="RefSeq" id="WP_263652084.1">
    <property type="nucleotide sequence ID" value="NZ_BMNK01000004.1"/>
</dbReference>
<sequence length="44" mass="4823">MGRIMISDAFVTLNKDSVLELTPSEYAEIAALSRENADHQSVIS</sequence>
<keyword evidence="2" id="KW-1185">Reference proteome</keyword>
<name>A0A918A6G5_9ACTN</name>
<reference evidence="1" key="1">
    <citation type="journal article" date="2014" name="Int. J. Syst. Evol. Microbiol.">
        <title>Complete genome sequence of Corynebacterium casei LMG S-19264T (=DSM 44701T), isolated from a smear-ripened cheese.</title>
        <authorList>
            <consortium name="US DOE Joint Genome Institute (JGI-PGF)"/>
            <person name="Walter F."/>
            <person name="Albersmeier A."/>
            <person name="Kalinowski J."/>
            <person name="Ruckert C."/>
        </authorList>
    </citation>
    <scope>NUCLEOTIDE SEQUENCE</scope>
    <source>
        <strain evidence="1">CGMCC 4.7430</strain>
    </source>
</reference>
<reference evidence="1" key="2">
    <citation type="submission" date="2020-09" db="EMBL/GenBank/DDBJ databases">
        <authorList>
            <person name="Sun Q."/>
            <person name="Zhou Y."/>
        </authorList>
    </citation>
    <scope>NUCLEOTIDE SEQUENCE</scope>
    <source>
        <strain evidence="1">CGMCC 4.7430</strain>
    </source>
</reference>
<dbReference type="EMBL" id="BMNK01000004">
    <property type="protein sequence ID" value="GGP06590.1"/>
    <property type="molecule type" value="Genomic_DNA"/>
</dbReference>
<evidence type="ECO:0000313" key="2">
    <source>
        <dbReference type="Proteomes" id="UP000660745"/>
    </source>
</evidence>
<gene>
    <name evidence="1" type="ORF">GCM10012278_30820</name>
</gene>